<protein>
    <submittedName>
        <fullName evidence="2">Uncharacterized protein</fullName>
    </submittedName>
</protein>
<evidence type="ECO:0000313" key="2">
    <source>
        <dbReference type="EMBL" id="BAK84126.1"/>
    </source>
</evidence>
<dbReference type="eggNOG" id="ENOG502ZR62">
    <property type="taxonomic scope" value="Bacteria"/>
</dbReference>
<dbReference type="KEGG" id="gxy:GLX_17140"/>
<sequence>MGLRSSPPEPVRHVLTERDRSALEGFRKQYDAEFTAMADPDKLEPWLAGRFNRLVQARADRIRRWDRERQAEKAQARQEIARLSTKLDSPISTSRTQASAPSSRIHAPDLE</sequence>
<evidence type="ECO:0000256" key="1">
    <source>
        <dbReference type="SAM" id="MobiDB-lite"/>
    </source>
</evidence>
<dbReference type="EMBL" id="AP012159">
    <property type="protein sequence ID" value="BAK84126.1"/>
    <property type="molecule type" value="Genomic_DNA"/>
</dbReference>
<feature type="compositionally biased region" description="Polar residues" evidence="1">
    <location>
        <begin position="86"/>
        <end position="102"/>
    </location>
</feature>
<name>G2I7M9_KOMMN</name>
<gene>
    <name evidence="2" type="ordered locus">GLX_17140</name>
</gene>
<evidence type="ECO:0000313" key="3">
    <source>
        <dbReference type="Proteomes" id="UP000009044"/>
    </source>
</evidence>
<dbReference type="Proteomes" id="UP000009044">
    <property type="component" value="Chromosome"/>
</dbReference>
<dbReference type="AlphaFoldDB" id="G2I7M9"/>
<proteinExistence type="predicted"/>
<dbReference type="PATRIC" id="fig|634177.7.peg.1957"/>
<accession>G2I7M9</accession>
<organism evidence="2 3">
    <name type="scientific">Komagataeibacter medellinensis (strain NBRC 3288 / BCRC 11682 / LMG 1693 / Kondo 51)</name>
    <name type="common">Gluconacetobacter medellinensis</name>
    <dbReference type="NCBI Taxonomy" id="634177"/>
    <lineage>
        <taxon>Bacteria</taxon>
        <taxon>Pseudomonadati</taxon>
        <taxon>Pseudomonadota</taxon>
        <taxon>Alphaproteobacteria</taxon>
        <taxon>Acetobacterales</taxon>
        <taxon>Acetobacteraceae</taxon>
        <taxon>Komagataeibacter</taxon>
    </lineage>
</organism>
<feature type="region of interest" description="Disordered" evidence="1">
    <location>
        <begin position="67"/>
        <end position="111"/>
    </location>
</feature>
<reference evidence="3" key="1">
    <citation type="journal article" date="2011" name="J. Bacteriol.">
        <title>Complete genome sequence of NBRC 3288, a unique cellulose-nonproducing strain of Gluconacetobacter xylinus isolated from vinegar.</title>
        <authorList>
            <person name="Ogino H."/>
            <person name="Azuma Y."/>
            <person name="Hosoyama A."/>
            <person name="Nakazawa H."/>
            <person name="Matsutani M."/>
            <person name="Hasegawa A."/>
            <person name="Otsuyama K."/>
            <person name="Matsushita K."/>
            <person name="Fujita N."/>
            <person name="Shirai M."/>
        </authorList>
    </citation>
    <scope>NUCLEOTIDE SEQUENCE [LARGE SCALE GENOMIC DNA]</scope>
    <source>
        <strain evidence="3">NBRC 3288 / BCRC 11682 / LMG 1693</strain>
    </source>
</reference>
<feature type="compositionally biased region" description="Basic and acidic residues" evidence="1">
    <location>
        <begin position="67"/>
        <end position="80"/>
    </location>
</feature>
<dbReference type="HOGENOM" id="CLU_2155027_0_0_5"/>